<evidence type="ECO:0000313" key="5">
    <source>
        <dbReference type="Proteomes" id="UP001209540"/>
    </source>
</evidence>
<reference evidence="4" key="2">
    <citation type="submission" date="2023-02" db="EMBL/GenBank/DDBJ databases">
        <authorList>
            <consortium name="DOE Joint Genome Institute"/>
            <person name="Mondo S.J."/>
            <person name="Chang Y."/>
            <person name="Wang Y."/>
            <person name="Ahrendt S."/>
            <person name="Andreopoulos W."/>
            <person name="Barry K."/>
            <person name="Beard J."/>
            <person name="Benny G.L."/>
            <person name="Blankenship S."/>
            <person name="Bonito G."/>
            <person name="Cuomo C."/>
            <person name="Desiro A."/>
            <person name="Gervers K.A."/>
            <person name="Hundley H."/>
            <person name="Kuo A."/>
            <person name="LaButti K."/>
            <person name="Lang B.F."/>
            <person name="Lipzen A."/>
            <person name="O'Donnell K."/>
            <person name="Pangilinan J."/>
            <person name="Reynolds N."/>
            <person name="Sandor L."/>
            <person name="Smith M.W."/>
            <person name="Tsang A."/>
            <person name="Grigoriev I.V."/>
            <person name="Stajich J.E."/>
            <person name="Spatafora J.W."/>
        </authorList>
    </citation>
    <scope>NUCLEOTIDE SEQUENCE</scope>
    <source>
        <strain evidence="4">RSA 2281</strain>
    </source>
</reference>
<dbReference type="InterPro" id="IPR052402">
    <property type="entry name" value="ADCK_kinase"/>
</dbReference>
<accession>A0AAD5JPZ9</accession>
<comment type="caution">
    <text evidence="4">The sequence shown here is derived from an EMBL/GenBank/DDBJ whole genome shotgun (WGS) entry which is preliminary data.</text>
</comment>
<organism evidence="4 5">
    <name type="scientific">Phascolomyces articulosus</name>
    <dbReference type="NCBI Taxonomy" id="60185"/>
    <lineage>
        <taxon>Eukaryota</taxon>
        <taxon>Fungi</taxon>
        <taxon>Fungi incertae sedis</taxon>
        <taxon>Mucoromycota</taxon>
        <taxon>Mucoromycotina</taxon>
        <taxon>Mucoromycetes</taxon>
        <taxon>Mucorales</taxon>
        <taxon>Lichtheimiaceae</taxon>
        <taxon>Phascolomyces</taxon>
    </lineage>
</organism>
<feature type="domain" description="ABC1 atypical kinase-like" evidence="3">
    <location>
        <begin position="232"/>
        <end position="283"/>
    </location>
</feature>
<feature type="domain" description="ABC1 atypical kinase-like" evidence="3">
    <location>
        <begin position="322"/>
        <end position="480"/>
    </location>
</feature>
<dbReference type="AlphaFoldDB" id="A0AAD5JPZ9"/>
<evidence type="ECO:0000313" key="4">
    <source>
        <dbReference type="EMBL" id="KAI9249159.1"/>
    </source>
</evidence>
<dbReference type="InterPro" id="IPR004147">
    <property type="entry name" value="ABC1_dom"/>
</dbReference>
<dbReference type="CDD" id="cd13971">
    <property type="entry name" value="ADCK2-like"/>
    <property type="match status" value="1"/>
</dbReference>
<proteinExistence type="inferred from homology"/>
<dbReference type="SUPFAM" id="SSF56112">
    <property type="entry name" value="Protein kinase-like (PK-like)"/>
    <property type="match status" value="1"/>
</dbReference>
<gene>
    <name evidence="4" type="ORF">BDA99DRAFT_222135</name>
</gene>
<keyword evidence="5" id="KW-1185">Reference proteome</keyword>
<dbReference type="EMBL" id="JAIXMP010000036">
    <property type="protein sequence ID" value="KAI9249159.1"/>
    <property type="molecule type" value="Genomic_DNA"/>
</dbReference>
<feature type="region of interest" description="Disordered" evidence="2">
    <location>
        <begin position="100"/>
        <end position="122"/>
    </location>
</feature>
<protein>
    <recommendedName>
        <fullName evidence="3">ABC1 atypical kinase-like domain-containing protein</fullName>
    </recommendedName>
</protein>
<evidence type="ECO:0000256" key="2">
    <source>
        <dbReference type="SAM" id="MobiDB-lite"/>
    </source>
</evidence>
<sequence length="731" mass="84544">MIEETSFSFNNATFFSYMYKGVPLTKRIPNCSPWNSCRSTTTQYYYNRSPPRRVTLLLRRKATTYAKRQSTTITFPSRLFKTPALLCSVSPIVNNTHATTQFESTRRLQPPPRHATPSEIETAAAEPPQTSIKRLFYELLRIFDEWILEPLLTFRRFVHIVFIFAPVILITPAVLIGSRVEAEQDEKRGTLWWFDFLASQMERAGPTFIKLAQWIASRTDLFPLALCTRLSKLHSHVDPHPFSHTRHILREAFGRELHEVFSELDENPLGVGAIAQVYKAKLRPYILVRHMREQFLVEDNIITPDCVQTLDIDGKTPINIHTSVAIKVLHPKARQIVHRDLKIMEFFAKALTLIPTMHWISLPDEVRVFGEMMRDQLDLRIEASHLERFNKLFADTMNVEFPKPVMAFTTKDMLIEEYENGIPLNAFLEQAAFVRQCDDDDIKPVYDNKIANIGLNAFLHMLIFYNFVHADLHPGNIMIKFYKPKAHHPVQKAWSRAMGRYLKDDGEVAVERILAVRDDPVEMHKELLALEDEGYSPRLVFIDAGLVNELNDVNRRNFLDLFQAIAQFDGYRAGELMVERCRTPELVIEPEVFALRMQNLILGLKQNTFNLGAVRIGNLLHNAMNMVRAHHVKLEGDFVNVVVSIMLLEGIGRQLNPDLDLFKSALPVLRDYSIKDHGKATIEGVVKDVQMHGSAPHWLKVWIFLELRNLFLRNERENEWLQMCDFLCFNN</sequence>
<dbReference type="InterPro" id="IPR044095">
    <property type="entry name" value="ADCK2_dom"/>
</dbReference>
<dbReference type="Pfam" id="PF03109">
    <property type="entry name" value="ABC1"/>
    <property type="match status" value="2"/>
</dbReference>
<dbReference type="InterPro" id="IPR011009">
    <property type="entry name" value="Kinase-like_dom_sf"/>
</dbReference>
<dbReference type="Proteomes" id="UP001209540">
    <property type="component" value="Unassembled WGS sequence"/>
</dbReference>
<reference evidence="4" key="1">
    <citation type="journal article" date="2022" name="IScience">
        <title>Evolution of zygomycete secretomes and the origins of terrestrial fungal ecologies.</title>
        <authorList>
            <person name="Chang Y."/>
            <person name="Wang Y."/>
            <person name="Mondo S."/>
            <person name="Ahrendt S."/>
            <person name="Andreopoulos W."/>
            <person name="Barry K."/>
            <person name="Beard J."/>
            <person name="Benny G.L."/>
            <person name="Blankenship S."/>
            <person name="Bonito G."/>
            <person name="Cuomo C."/>
            <person name="Desiro A."/>
            <person name="Gervers K.A."/>
            <person name="Hundley H."/>
            <person name="Kuo A."/>
            <person name="LaButti K."/>
            <person name="Lang B.F."/>
            <person name="Lipzen A."/>
            <person name="O'Donnell K."/>
            <person name="Pangilinan J."/>
            <person name="Reynolds N."/>
            <person name="Sandor L."/>
            <person name="Smith M.E."/>
            <person name="Tsang A."/>
            <person name="Grigoriev I.V."/>
            <person name="Stajich J.E."/>
            <person name="Spatafora J.W."/>
        </authorList>
    </citation>
    <scope>NUCLEOTIDE SEQUENCE</scope>
    <source>
        <strain evidence="4">RSA 2281</strain>
    </source>
</reference>
<dbReference type="PANTHER" id="PTHR45890:SF1">
    <property type="entry name" value="AARF DOMAIN CONTAINING KINASE 2"/>
    <property type="match status" value="1"/>
</dbReference>
<dbReference type="GO" id="GO:0005739">
    <property type="term" value="C:mitochondrion"/>
    <property type="evidence" value="ECO:0007669"/>
    <property type="project" value="TreeGrafter"/>
</dbReference>
<comment type="similarity">
    <text evidence="1">Belongs to the protein kinase superfamily. ADCK protein kinase family.</text>
</comment>
<name>A0AAD5JPZ9_9FUNG</name>
<evidence type="ECO:0000256" key="1">
    <source>
        <dbReference type="ARBA" id="ARBA00009670"/>
    </source>
</evidence>
<dbReference type="PANTHER" id="PTHR45890">
    <property type="entry name" value="AARF DOMAIN CONTAINING KINASE 2 (PREDICTED)"/>
    <property type="match status" value="1"/>
</dbReference>
<evidence type="ECO:0000259" key="3">
    <source>
        <dbReference type="Pfam" id="PF03109"/>
    </source>
</evidence>